<dbReference type="EMBL" id="JABSTU010000001">
    <property type="protein sequence ID" value="KAH8038895.1"/>
    <property type="molecule type" value="Genomic_DNA"/>
</dbReference>
<comment type="caution">
    <text evidence="1">The sequence shown here is derived from an EMBL/GenBank/DDBJ whole genome shotgun (WGS) entry which is preliminary data.</text>
</comment>
<dbReference type="AlphaFoldDB" id="A0A9J6EXD9"/>
<evidence type="ECO:0000313" key="1">
    <source>
        <dbReference type="EMBL" id="KAH8038895.1"/>
    </source>
</evidence>
<gene>
    <name evidence="1" type="ORF">HPB51_003953</name>
</gene>
<reference evidence="1" key="1">
    <citation type="journal article" date="2020" name="Cell">
        <title>Large-Scale Comparative Analyses of Tick Genomes Elucidate Their Genetic Diversity and Vector Capacities.</title>
        <authorList>
            <consortium name="Tick Genome and Microbiome Consortium (TIGMIC)"/>
            <person name="Jia N."/>
            <person name="Wang J."/>
            <person name="Shi W."/>
            <person name="Du L."/>
            <person name="Sun Y."/>
            <person name="Zhan W."/>
            <person name="Jiang J.F."/>
            <person name="Wang Q."/>
            <person name="Zhang B."/>
            <person name="Ji P."/>
            <person name="Bell-Sakyi L."/>
            <person name="Cui X.M."/>
            <person name="Yuan T.T."/>
            <person name="Jiang B.G."/>
            <person name="Yang W.F."/>
            <person name="Lam T.T."/>
            <person name="Chang Q.C."/>
            <person name="Ding S.J."/>
            <person name="Wang X.J."/>
            <person name="Zhu J.G."/>
            <person name="Ruan X.D."/>
            <person name="Zhao L."/>
            <person name="Wei J.T."/>
            <person name="Ye R.Z."/>
            <person name="Que T.C."/>
            <person name="Du C.H."/>
            <person name="Zhou Y.H."/>
            <person name="Cheng J.X."/>
            <person name="Dai P.F."/>
            <person name="Guo W.B."/>
            <person name="Han X.H."/>
            <person name="Huang E.J."/>
            <person name="Li L.F."/>
            <person name="Wei W."/>
            <person name="Gao Y.C."/>
            <person name="Liu J.Z."/>
            <person name="Shao H.Z."/>
            <person name="Wang X."/>
            <person name="Wang C.C."/>
            <person name="Yang T.C."/>
            <person name="Huo Q.B."/>
            <person name="Li W."/>
            <person name="Chen H.Y."/>
            <person name="Chen S.E."/>
            <person name="Zhou L.G."/>
            <person name="Ni X.B."/>
            <person name="Tian J.H."/>
            <person name="Sheng Y."/>
            <person name="Liu T."/>
            <person name="Pan Y.S."/>
            <person name="Xia L.Y."/>
            <person name="Li J."/>
            <person name="Zhao F."/>
            <person name="Cao W.C."/>
        </authorList>
    </citation>
    <scope>NUCLEOTIDE SEQUENCE</scope>
    <source>
        <strain evidence="1">Rmic-2018</strain>
    </source>
</reference>
<keyword evidence="2" id="KW-1185">Reference proteome</keyword>
<evidence type="ECO:0000313" key="2">
    <source>
        <dbReference type="Proteomes" id="UP000821866"/>
    </source>
</evidence>
<name>A0A9J6EXD9_RHIMP</name>
<proteinExistence type="predicted"/>
<dbReference type="Proteomes" id="UP000821866">
    <property type="component" value="Chromosome 1"/>
</dbReference>
<organism evidence="1 2">
    <name type="scientific">Rhipicephalus microplus</name>
    <name type="common">Cattle tick</name>
    <name type="synonym">Boophilus microplus</name>
    <dbReference type="NCBI Taxonomy" id="6941"/>
    <lineage>
        <taxon>Eukaryota</taxon>
        <taxon>Metazoa</taxon>
        <taxon>Ecdysozoa</taxon>
        <taxon>Arthropoda</taxon>
        <taxon>Chelicerata</taxon>
        <taxon>Arachnida</taxon>
        <taxon>Acari</taxon>
        <taxon>Parasitiformes</taxon>
        <taxon>Ixodida</taxon>
        <taxon>Ixodoidea</taxon>
        <taxon>Ixodidae</taxon>
        <taxon>Rhipicephalinae</taxon>
        <taxon>Rhipicephalus</taxon>
        <taxon>Boophilus</taxon>
    </lineage>
</organism>
<accession>A0A9J6EXD9</accession>
<protein>
    <submittedName>
        <fullName evidence="1">Uncharacterized protein</fullName>
    </submittedName>
</protein>
<reference evidence="1" key="2">
    <citation type="submission" date="2021-09" db="EMBL/GenBank/DDBJ databases">
        <authorList>
            <person name="Jia N."/>
            <person name="Wang J."/>
            <person name="Shi W."/>
            <person name="Du L."/>
            <person name="Sun Y."/>
            <person name="Zhan W."/>
            <person name="Jiang J."/>
            <person name="Wang Q."/>
            <person name="Zhang B."/>
            <person name="Ji P."/>
            <person name="Sakyi L.B."/>
            <person name="Cui X."/>
            <person name="Yuan T."/>
            <person name="Jiang B."/>
            <person name="Yang W."/>
            <person name="Lam T.T.-Y."/>
            <person name="Chang Q."/>
            <person name="Ding S."/>
            <person name="Wang X."/>
            <person name="Zhu J."/>
            <person name="Ruan X."/>
            <person name="Zhao L."/>
            <person name="Wei J."/>
            <person name="Que T."/>
            <person name="Du C."/>
            <person name="Cheng J."/>
            <person name="Dai P."/>
            <person name="Han X."/>
            <person name="Huang E."/>
            <person name="Gao Y."/>
            <person name="Liu J."/>
            <person name="Shao H."/>
            <person name="Ye R."/>
            <person name="Li L."/>
            <person name="Wei W."/>
            <person name="Wang X."/>
            <person name="Wang C."/>
            <person name="Huo Q."/>
            <person name="Li W."/>
            <person name="Guo W."/>
            <person name="Chen H."/>
            <person name="Chen S."/>
            <person name="Zhou L."/>
            <person name="Zhou L."/>
            <person name="Ni X."/>
            <person name="Tian J."/>
            <person name="Zhou Y."/>
            <person name="Sheng Y."/>
            <person name="Liu T."/>
            <person name="Pan Y."/>
            <person name="Xia L."/>
            <person name="Li J."/>
            <person name="Zhao F."/>
            <person name="Cao W."/>
        </authorList>
    </citation>
    <scope>NUCLEOTIDE SEQUENCE</scope>
    <source>
        <strain evidence="1">Rmic-2018</strain>
        <tissue evidence="1">Larvae</tissue>
    </source>
</reference>
<sequence>MDAGMNAIQASTDSVCPNVVETIMLEHEVMVYTAANGNYVKEVIRNVEHDIGDAMLARLVVHQGNPRVCRIKHIKKPGSVIFLFDGGDVPSYIRVGRSGAIQEAGRGQAAGIIFKWLAGAFHHRRWIRASCHCEMSLQNNSEEPFRAHAGPSTQQRDQMGTEMVLMGGSAQLLVKFVRSTNYGRSTLQQNTKDISFFYFFKRSPKRVAHISRGQLGSHAIIIVSA</sequence>